<evidence type="ECO:0000256" key="1">
    <source>
        <dbReference type="SAM" id="MobiDB-lite"/>
    </source>
</evidence>
<feature type="region of interest" description="Disordered" evidence="1">
    <location>
        <begin position="184"/>
        <end position="205"/>
    </location>
</feature>
<evidence type="ECO:0000313" key="5">
    <source>
        <dbReference type="Proteomes" id="UP000279859"/>
    </source>
</evidence>
<feature type="transmembrane region" description="Helical" evidence="2">
    <location>
        <begin position="252"/>
        <end position="273"/>
    </location>
</feature>
<evidence type="ECO:0000256" key="2">
    <source>
        <dbReference type="SAM" id="Phobius"/>
    </source>
</evidence>
<dbReference type="Pfam" id="PF03703">
    <property type="entry name" value="bPH_2"/>
    <property type="match status" value="2"/>
</dbReference>
<protein>
    <recommendedName>
        <fullName evidence="3">YdbS-like PH domain-containing protein</fullName>
    </recommendedName>
</protein>
<dbReference type="InterPro" id="IPR005182">
    <property type="entry name" value="YdbS-like_PH"/>
</dbReference>
<evidence type="ECO:0000259" key="3">
    <source>
        <dbReference type="Pfam" id="PF03703"/>
    </source>
</evidence>
<keyword evidence="2" id="KW-0472">Membrane</keyword>
<name>A0A3M8LPX5_9MICO</name>
<sequence length="546" mass="58020">MSSPTRAASTSLADGAWHRLHPATPLFRGGIFMVAVLGFILANLRERLVDFFFRVPTYGGDPLDEIFRRGAVGWALLAIAVVLIVILVVFYLMWRMHTFRVDAESVEVRSGLLLRSNRRARLDRIQGVNISRPLVPRLFGAARLDVSVAGQDATVQLAYLGSAVADELRRDILRLASGAKQAAAPIAPTDAAPPSDAHPDALHGSAPAHGFEGASRFAAARVQEFLSPELDPDAAPPASVVRIPPQRLAGSIVFSLSTLVLVTLAVVMAVRAATGNPDWLIGAVVPVLGGLGYSFSRFTKSLRYSIAGTPDGVRVGYGLLSTNNETLPPGRIHAIHVFQPLLWRPFGWWQVRINKAERSANRGAAGQAASTTTLPVGTLADVMKVLELILPGYDDDQARALVTQGLLGTGHAGDGFANAPRRAAWRRPLSWRRTGYAVDDGVVLFRRGVITRDLMLVPLARLQSVGISQGPLQRMQRLASAKLHTVAGPVTASLPVVAQAQALVLFQALAAGAVASAEADTTHRWRSERAAAPAGTGTAGAEGAGA</sequence>
<gene>
    <name evidence="4" type="ORF">EEJ31_01100</name>
</gene>
<feature type="region of interest" description="Disordered" evidence="1">
    <location>
        <begin position="522"/>
        <end position="546"/>
    </location>
</feature>
<dbReference type="Proteomes" id="UP000279859">
    <property type="component" value="Unassembled WGS sequence"/>
</dbReference>
<dbReference type="PANTHER" id="PTHR34473:SF2">
    <property type="entry name" value="UPF0699 TRANSMEMBRANE PROTEIN YDBT"/>
    <property type="match status" value="1"/>
</dbReference>
<comment type="caution">
    <text evidence="4">The sequence shown here is derived from an EMBL/GenBank/DDBJ whole genome shotgun (WGS) entry which is preliminary data.</text>
</comment>
<feature type="compositionally biased region" description="Gly residues" evidence="1">
    <location>
        <begin position="537"/>
        <end position="546"/>
    </location>
</feature>
<organism evidence="4 5">
    <name type="scientific">Cryobacterium tepidiphilum</name>
    <dbReference type="NCBI Taxonomy" id="2486026"/>
    <lineage>
        <taxon>Bacteria</taxon>
        <taxon>Bacillati</taxon>
        <taxon>Actinomycetota</taxon>
        <taxon>Actinomycetes</taxon>
        <taxon>Micrococcales</taxon>
        <taxon>Microbacteriaceae</taxon>
        <taxon>Cryobacterium</taxon>
    </lineage>
</organism>
<keyword evidence="5" id="KW-1185">Reference proteome</keyword>
<feature type="compositionally biased region" description="Low complexity" evidence="1">
    <location>
        <begin position="184"/>
        <end position="195"/>
    </location>
</feature>
<accession>A0A3M8LPX5</accession>
<dbReference type="EMBL" id="RDSR01000001">
    <property type="protein sequence ID" value="RNE67395.1"/>
    <property type="molecule type" value="Genomic_DNA"/>
</dbReference>
<dbReference type="InterPro" id="IPR014529">
    <property type="entry name" value="UCP026631"/>
</dbReference>
<dbReference type="PANTHER" id="PTHR34473">
    <property type="entry name" value="UPF0699 TRANSMEMBRANE PROTEIN YDBS"/>
    <property type="match status" value="1"/>
</dbReference>
<feature type="transmembrane region" description="Helical" evidence="2">
    <location>
        <begin position="26"/>
        <end position="44"/>
    </location>
</feature>
<keyword evidence="2" id="KW-1133">Transmembrane helix</keyword>
<feature type="domain" description="YdbS-like PH" evidence="3">
    <location>
        <begin position="94"/>
        <end position="170"/>
    </location>
</feature>
<evidence type="ECO:0000313" key="4">
    <source>
        <dbReference type="EMBL" id="RNE67395.1"/>
    </source>
</evidence>
<feature type="transmembrane region" description="Helical" evidence="2">
    <location>
        <begin position="279"/>
        <end position="296"/>
    </location>
</feature>
<proteinExistence type="predicted"/>
<feature type="domain" description="YdbS-like PH" evidence="3">
    <location>
        <begin position="431"/>
        <end position="505"/>
    </location>
</feature>
<feature type="transmembrane region" description="Helical" evidence="2">
    <location>
        <begin position="71"/>
        <end position="94"/>
    </location>
</feature>
<dbReference type="RefSeq" id="WP_123044425.1">
    <property type="nucleotide sequence ID" value="NZ_RDSR01000001.1"/>
</dbReference>
<keyword evidence="2" id="KW-0812">Transmembrane</keyword>
<dbReference type="PIRSF" id="PIRSF026631">
    <property type="entry name" value="UCP026631"/>
    <property type="match status" value="1"/>
</dbReference>
<dbReference type="AlphaFoldDB" id="A0A3M8LPX5"/>
<reference evidence="4 5" key="1">
    <citation type="submission" date="2018-11" db="EMBL/GenBank/DDBJ databases">
        <title>Cryobacterium sp. nov., isolated from rhizosphere soil of lettuce.</title>
        <authorList>
            <person name="Wang Y."/>
        </authorList>
    </citation>
    <scope>NUCLEOTIDE SEQUENCE [LARGE SCALE GENOMIC DNA]</scope>
    <source>
        <strain evidence="4 5">NEAU-85</strain>
    </source>
</reference>
<dbReference type="OrthoDB" id="3190163at2"/>